<dbReference type="GO" id="GO:0005737">
    <property type="term" value="C:cytoplasm"/>
    <property type="evidence" value="ECO:0000318"/>
    <property type="project" value="GO_Central"/>
</dbReference>
<evidence type="ECO:0000313" key="8">
    <source>
        <dbReference type="Proteomes" id="UP000009022"/>
    </source>
</evidence>
<dbReference type="GO" id="GO:0016020">
    <property type="term" value="C:membrane"/>
    <property type="evidence" value="ECO:0000318"/>
    <property type="project" value="GO_Central"/>
</dbReference>
<dbReference type="HOGENOM" id="CLU_344255_0_0_1"/>
<evidence type="ECO:0000259" key="5">
    <source>
        <dbReference type="PROSITE" id="PS50004"/>
    </source>
</evidence>
<feature type="binding site" evidence="3">
    <location>
        <begin position="703"/>
        <end position="704"/>
    </location>
    <ligand>
        <name>substrate</name>
    </ligand>
</feature>
<dbReference type="PROSITE" id="PS50004">
    <property type="entry name" value="C2"/>
    <property type="match status" value="1"/>
</dbReference>
<dbReference type="PROSITE" id="PS00383">
    <property type="entry name" value="TYR_PHOSPHATASE_1"/>
    <property type="match status" value="1"/>
</dbReference>
<dbReference type="OMA" id="ARECADC"/>
<dbReference type="AlphaFoldDB" id="B3RLC2"/>
<evidence type="ECO:0000259" key="6">
    <source>
        <dbReference type="PROSITE" id="PS51339"/>
    </source>
</evidence>
<dbReference type="GO" id="GO:0004438">
    <property type="term" value="F:phosphatidylinositol-3-phosphate phosphatase activity"/>
    <property type="evidence" value="ECO:0000318"/>
    <property type="project" value="GO_Central"/>
</dbReference>
<dbReference type="Gene3D" id="2.30.29.30">
    <property type="entry name" value="Pleckstrin-homology domain (PH domain)/Phosphotyrosine-binding domain (PTB)"/>
    <property type="match status" value="1"/>
</dbReference>
<dbReference type="InterPro" id="IPR011993">
    <property type="entry name" value="PH-like_dom_sf"/>
</dbReference>
<dbReference type="RefSeq" id="XP_002108720.1">
    <property type="nucleotide sequence ID" value="XM_002108684.1"/>
</dbReference>
<feature type="domain" description="Myotubularin phosphatase" evidence="6">
    <location>
        <begin position="590"/>
        <end position="927"/>
    </location>
</feature>
<dbReference type="InterPro" id="IPR030564">
    <property type="entry name" value="Myotubularin"/>
</dbReference>
<feature type="binding site" evidence="3">
    <location>
        <begin position="764"/>
        <end position="770"/>
    </location>
    <ligand>
        <name>substrate</name>
    </ligand>
</feature>
<gene>
    <name evidence="7" type="ORF">TRIADDRAFT_51955</name>
</gene>
<dbReference type="GO" id="GO:0046856">
    <property type="term" value="P:phosphatidylinositol dephosphorylation"/>
    <property type="evidence" value="ECO:0000318"/>
    <property type="project" value="GO_Central"/>
</dbReference>
<dbReference type="SMART" id="SM00239">
    <property type="entry name" value="C2"/>
    <property type="match status" value="1"/>
</dbReference>
<feature type="region of interest" description="Disordered" evidence="4">
    <location>
        <begin position="378"/>
        <end position="412"/>
    </location>
</feature>
<feature type="domain" description="C2" evidence="5">
    <location>
        <begin position="41"/>
        <end position="177"/>
    </location>
</feature>
<dbReference type="eggNOG" id="KOG4471">
    <property type="taxonomic scope" value="Eukaryota"/>
</dbReference>
<dbReference type="PANTHER" id="PTHR10807:SF128">
    <property type="entry name" value="PHOSPHATIDYLINOSITOL-3,5-BISPHOSPHATE 3-PHOSPHATASE"/>
    <property type="match status" value="1"/>
</dbReference>
<dbReference type="SUPFAM" id="SSF52799">
    <property type="entry name" value="(Phosphotyrosine protein) phosphatases II"/>
    <property type="match status" value="1"/>
</dbReference>
<dbReference type="InParanoid" id="B3RLC2"/>
<feature type="compositionally biased region" description="Basic and acidic residues" evidence="4">
    <location>
        <begin position="393"/>
        <end position="404"/>
    </location>
</feature>
<dbReference type="OrthoDB" id="271628at2759"/>
<protein>
    <recommendedName>
        <fullName evidence="9">Phosphatidylinositol-3-phosphatase</fullName>
    </recommendedName>
</protein>
<dbReference type="InterPro" id="IPR016130">
    <property type="entry name" value="Tyr_Pase_AS"/>
</dbReference>
<dbReference type="SUPFAM" id="SSF49562">
    <property type="entry name" value="C2 domain (Calcium/lipid-binding domain, CaLB)"/>
    <property type="match status" value="1"/>
</dbReference>
<feature type="compositionally biased region" description="Basic and acidic residues" evidence="4">
    <location>
        <begin position="477"/>
        <end position="488"/>
    </location>
</feature>
<dbReference type="STRING" id="10228.B3RLC2"/>
<sequence length="957" mass="108570">MASKKNIHAALGKALNISSIGLDMKGVKRKPSPRKVSATEDCSDLQSGLLAFTKRSGSNASMLTVNVIECRNLQPKDSNGKADPYCIVTVGNNEERTKTESNTLNPKWLQAMKFEIVHLPHIDRDQTALSGNKNSSFMVHYVQLDIWDKDRLNYDDFMGRVMIPLAFITSKPLNAWFTLGRINPKDIVSGEIHLELSITDVKPVEDWYLNEELHNICKRIPQFELPFLCGDNIIDFPGDAEQIEMMFNNVVIEVAKQRGIGQLFLTNFRLIFIWQAAAASQKSSEGTDLSMFIPINMITSVEKGDDEKVYERSLSGSIAHSEAKSLYIRCADFRAVRFSFLSGKSKKKRNHLAVSNLSKSGSSSSIYFDISENDELRYGDESRAGSDEEESIDGDKIDDYHQDSIDQGDDASDGIAFEVSENSKSLPIISNDVNENEKEVPVNSQAKTAPEVIVEDSSITEACQVIHSNANDESDLDGDRKDLTSKESDDGDCQDNAPLTNTIDPKKHETDQFNVKMDLNSDFVQIRSNKGNAPTAAPVKQSRSVAGFMDIIRNRANDALAYANAKVNEFTSRTFSNYYELKKKELTLSHWNCYDTMKEVERQKLLLSNKWWLSALNYNYSLCDTYPSHIYVPITVGDEVIKRCAQFRSRGRIPCLSWYDASHGSFIMRSAQPSVGPMGKGKGTEDITNRYIGCRLIYLNIANIHAMRESFDKLLAICESTTDKKWLSQLESTQWLQYLKSILKGATMIAQRISQRHICALVHCSDGWDRTAQLTSLAQLMLDSYYRTIDGFIVLIEKEWLSFGHKFGDRINNPVLTNQRSPVFLQFLDCAWQMLQQFPRAFEFNSDFLLRIADYFGSGWFGNFMFNCERERKEANLQENTPSLWAHIIADQENFLNVKYLGTTEEPVVNDDEEDISNSIVWVPDVRATECYDCKQRFTAIRRKVMWTSFLQDVHPA</sequence>
<accession>B3RLC2</accession>
<dbReference type="InterPro" id="IPR035892">
    <property type="entry name" value="C2_domain_sf"/>
</dbReference>
<reference evidence="7 8" key="1">
    <citation type="journal article" date="2008" name="Nature">
        <title>The Trichoplax genome and the nature of placozoans.</title>
        <authorList>
            <person name="Srivastava M."/>
            <person name="Begovic E."/>
            <person name="Chapman J."/>
            <person name="Putnam N.H."/>
            <person name="Hellsten U."/>
            <person name="Kawashima T."/>
            <person name="Kuo A."/>
            <person name="Mitros T."/>
            <person name="Salamov A."/>
            <person name="Carpenter M.L."/>
            <person name="Signorovitch A.Y."/>
            <person name="Moreno M.A."/>
            <person name="Kamm K."/>
            <person name="Grimwood J."/>
            <person name="Schmutz J."/>
            <person name="Shapiro H."/>
            <person name="Grigoriev I.V."/>
            <person name="Buss L.W."/>
            <person name="Schierwater B."/>
            <person name="Dellaporta S.L."/>
            <person name="Rokhsar D.S."/>
        </authorList>
    </citation>
    <scope>NUCLEOTIDE SEQUENCE [LARGE SCALE GENOMIC DNA]</scope>
    <source>
        <strain evidence="7 8">Grell-BS-1999</strain>
    </source>
</reference>
<dbReference type="GeneID" id="6749159"/>
<dbReference type="PhylomeDB" id="B3RLC2"/>
<evidence type="ECO:0000256" key="3">
    <source>
        <dbReference type="PIRSR" id="PIRSR630564-2"/>
    </source>
</evidence>
<dbReference type="PANTHER" id="PTHR10807">
    <property type="entry name" value="MYOTUBULARIN-RELATED"/>
    <property type="match status" value="1"/>
</dbReference>
<dbReference type="InterPro" id="IPR029021">
    <property type="entry name" value="Prot-tyrosine_phosphatase-like"/>
</dbReference>
<dbReference type="InterPro" id="IPR010569">
    <property type="entry name" value="Myotubularin-like_Pase_dom"/>
</dbReference>
<evidence type="ECO:0008006" key="9">
    <source>
        <dbReference type="Google" id="ProtNLM"/>
    </source>
</evidence>
<dbReference type="CTD" id="6749159"/>
<evidence type="ECO:0000256" key="1">
    <source>
        <dbReference type="ARBA" id="ARBA00007471"/>
    </source>
</evidence>
<dbReference type="eggNOG" id="KOG2059">
    <property type="taxonomic scope" value="Eukaryota"/>
</dbReference>
<feature type="active site" description="Phosphocysteine intermediate" evidence="2">
    <location>
        <position position="764"/>
    </location>
</feature>
<evidence type="ECO:0000313" key="7">
    <source>
        <dbReference type="EMBL" id="EDV29518.1"/>
    </source>
</evidence>
<dbReference type="Pfam" id="PF06602">
    <property type="entry name" value="Myotub-related"/>
    <property type="match status" value="2"/>
</dbReference>
<dbReference type="PROSITE" id="PS51339">
    <property type="entry name" value="PPASE_MYOTUBULARIN"/>
    <property type="match status" value="1"/>
</dbReference>
<comment type="similarity">
    <text evidence="1">Belongs to the protein-tyrosine phosphatase family. Non-receptor class myotubularin subfamily.</text>
</comment>
<organism evidence="7 8">
    <name type="scientific">Trichoplax adhaerens</name>
    <name type="common">Trichoplax reptans</name>
    <dbReference type="NCBI Taxonomy" id="10228"/>
    <lineage>
        <taxon>Eukaryota</taxon>
        <taxon>Metazoa</taxon>
        <taxon>Placozoa</taxon>
        <taxon>Uniplacotomia</taxon>
        <taxon>Trichoplacea</taxon>
        <taxon>Trichoplacidae</taxon>
        <taxon>Trichoplax</taxon>
    </lineage>
</organism>
<dbReference type="Proteomes" id="UP000009022">
    <property type="component" value="Unassembled WGS sequence"/>
</dbReference>
<keyword evidence="8" id="KW-1185">Reference proteome</keyword>
<evidence type="ECO:0000256" key="2">
    <source>
        <dbReference type="PIRSR" id="PIRSR630564-1"/>
    </source>
</evidence>
<feature type="region of interest" description="Disordered" evidence="4">
    <location>
        <begin position="467"/>
        <end position="508"/>
    </location>
</feature>
<dbReference type="Pfam" id="PF00168">
    <property type="entry name" value="C2"/>
    <property type="match status" value="1"/>
</dbReference>
<dbReference type="GO" id="GO:0052629">
    <property type="term" value="F:phosphatidylinositol-3,5-bisphosphate 3-phosphatase activity"/>
    <property type="evidence" value="ECO:0000318"/>
    <property type="project" value="GO_Central"/>
</dbReference>
<proteinExistence type="inferred from homology"/>
<dbReference type="KEGG" id="tad:TRIADDRAFT_51955"/>
<dbReference type="InterPro" id="IPR000008">
    <property type="entry name" value="C2_dom"/>
</dbReference>
<dbReference type="CDD" id="cd00030">
    <property type="entry name" value="C2"/>
    <property type="match status" value="1"/>
</dbReference>
<name>B3RLC2_TRIAD</name>
<dbReference type="EMBL" id="DS985241">
    <property type="protein sequence ID" value="EDV29518.1"/>
    <property type="molecule type" value="Genomic_DNA"/>
</dbReference>
<evidence type="ECO:0000256" key="4">
    <source>
        <dbReference type="SAM" id="MobiDB-lite"/>
    </source>
</evidence>
<dbReference type="SUPFAM" id="SSF50729">
    <property type="entry name" value="PH domain-like"/>
    <property type="match status" value="1"/>
</dbReference>
<dbReference type="Gene3D" id="2.60.40.150">
    <property type="entry name" value="C2 domain"/>
    <property type="match status" value="1"/>
</dbReference>